<name>Q6BLJ1_DEBHA</name>
<dbReference type="Proteomes" id="UP000000599">
    <property type="component" value="Chromosome F"/>
</dbReference>
<dbReference type="KEGG" id="dha:DEHA2F13024g"/>
<dbReference type="Gene3D" id="1.10.8.1310">
    <property type="match status" value="1"/>
</dbReference>
<dbReference type="PANTHER" id="PTHR20913:SF7">
    <property type="entry name" value="RE60063P"/>
    <property type="match status" value="1"/>
</dbReference>
<keyword evidence="2" id="KW-0472">Membrane</keyword>
<dbReference type="InParanoid" id="Q6BLJ1"/>
<dbReference type="OrthoDB" id="206700at2759"/>
<dbReference type="Gene3D" id="1.10.472.80">
    <property type="entry name" value="Ypt/Rab-GAP domain of gyp1p, domain 3"/>
    <property type="match status" value="1"/>
</dbReference>
<dbReference type="GO" id="GO:0006888">
    <property type="term" value="P:endoplasmic reticulum to Golgi vesicle-mediated transport"/>
    <property type="evidence" value="ECO:0007669"/>
    <property type="project" value="TreeGrafter"/>
</dbReference>
<evidence type="ECO:0000259" key="3">
    <source>
        <dbReference type="PROSITE" id="PS50086"/>
    </source>
</evidence>
<evidence type="ECO:0000313" key="5">
    <source>
        <dbReference type="Proteomes" id="UP000000599"/>
    </source>
</evidence>
<dbReference type="HOGENOM" id="CLU_412174_0_0_1"/>
<dbReference type="SUPFAM" id="SSF47923">
    <property type="entry name" value="Ypt/Rab-GAP domain of gyp1p"/>
    <property type="match status" value="1"/>
</dbReference>
<feature type="transmembrane region" description="Helical" evidence="2">
    <location>
        <begin position="558"/>
        <end position="577"/>
    </location>
</feature>
<keyword evidence="5" id="KW-1185">Reference proteome</keyword>
<gene>
    <name evidence="4" type="ordered locus">DEHA2F13024g</name>
</gene>
<dbReference type="AlphaFoldDB" id="Q6BLJ1"/>
<keyword evidence="2" id="KW-1133">Transmembrane helix</keyword>
<dbReference type="RefSeq" id="XP_460930.2">
    <property type="nucleotide sequence ID" value="XM_460930.1"/>
</dbReference>
<feature type="domain" description="Rab-GAP TBC" evidence="3">
    <location>
        <begin position="71"/>
        <end position="323"/>
    </location>
</feature>
<dbReference type="VEuPathDB" id="FungiDB:DEHA2F13024g"/>
<sequence>MSVKEHSHTLLQSHPDWVSMDFDKLGKSFYNNDGVPLSDTIKSLKARTLNDALQNKNTDALAEYSRSTEGLISNEFRMKIWPLLLGISDWETEAYEETSKKQAMVDSPNLKLNRQSVTSFLLNDLDLNDLPPHKDEDQVKLDIQRSFTVLSQMQSYHQLQNESFTAIFSNSDIDSLKKSLLNIIIKILRKYPCLNYYQGYHDIASIILIVCYEQNGEANPSKNEELAFKLLEKLTVFHLRDYMITDINLSINHLKLIPSLLEVTDTDLFELIKQSSNSYIMSSGFHYDYNFYQGLSSILTFYSHDLNNLHQLLIIWDFILSYNSVVVNVYLYVALLKFHKEDIFNELDIDPSDLINSGEADIDIDLVHTLVSPNNLFKSMTDSDLNQILNKTRTLIESYLISDIENSDVTYDVWFKEFNQNSVLLNTSDILVDSKTKDLKYNYLIVDDENPPDSSLNDLVQLQDEEMSKQTVYNISLQQKLLEQQEELSNSTSDLDTSLPNSLSSSITSFTSASSSINTKIANTSSMIFKKLFYHDISPTPEGKLNNNNKHNVLSTNFYRISFTVGFIGFMMHFLLIKNDPSYQSLNITRLVSGSLSMIQKCGSQLLDSESIRSVSDFVVKASNGLVYETGEAIRGMYTSLKDSEIVNSGINIGQIGLGNLRNNIYGFIG</sequence>
<evidence type="ECO:0000313" key="4">
    <source>
        <dbReference type="EMBL" id="CAG89284.2"/>
    </source>
</evidence>
<dbReference type="PANTHER" id="PTHR20913">
    <property type="entry name" value="TBC1 DOMAIN FAMILY MEMBER 20/GTPASE"/>
    <property type="match status" value="1"/>
</dbReference>
<evidence type="ECO:0000256" key="1">
    <source>
        <dbReference type="ARBA" id="ARBA00022468"/>
    </source>
</evidence>
<dbReference type="OMA" id="FHLRDYM"/>
<dbReference type="EMBL" id="CR382138">
    <property type="protein sequence ID" value="CAG89284.2"/>
    <property type="molecule type" value="Genomic_DNA"/>
</dbReference>
<evidence type="ECO:0000256" key="2">
    <source>
        <dbReference type="SAM" id="Phobius"/>
    </source>
</evidence>
<dbReference type="FunCoup" id="Q6BLJ1">
    <property type="interactions" value="76"/>
</dbReference>
<keyword evidence="2" id="KW-0812">Transmembrane</keyword>
<proteinExistence type="predicted"/>
<dbReference type="InterPro" id="IPR045913">
    <property type="entry name" value="TBC20/Gyp8-like"/>
</dbReference>
<dbReference type="GO" id="GO:0005789">
    <property type="term" value="C:endoplasmic reticulum membrane"/>
    <property type="evidence" value="ECO:0007669"/>
    <property type="project" value="TreeGrafter"/>
</dbReference>
<protein>
    <submittedName>
        <fullName evidence="4">DEHA2F13024p</fullName>
    </submittedName>
</protein>
<dbReference type="InterPro" id="IPR035969">
    <property type="entry name" value="Rab-GAP_TBC_sf"/>
</dbReference>
<reference evidence="4 5" key="1">
    <citation type="journal article" date="2004" name="Nature">
        <title>Genome evolution in yeasts.</title>
        <authorList>
            <consortium name="Genolevures"/>
            <person name="Dujon B."/>
            <person name="Sherman D."/>
            <person name="Fischer G."/>
            <person name="Durrens P."/>
            <person name="Casaregola S."/>
            <person name="Lafontaine I."/>
            <person name="de Montigny J."/>
            <person name="Marck C."/>
            <person name="Neuveglise C."/>
            <person name="Talla E."/>
            <person name="Goffard N."/>
            <person name="Frangeul L."/>
            <person name="Aigle M."/>
            <person name="Anthouard V."/>
            <person name="Babour A."/>
            <person name="Barbe V."/>
            <person name="Barnay S."/>
            <person name="Blanchin S."/>
            <person name="Beckerich J.M."/>
            <person name="Beyne E."/>
            <person name="Bleykasten C."/>
            <person name="Boisrame A."/>
            <person name="Boyer J."/>
            <person name="Cattolico L."/>
            <person name="Confanioleri F."/>
            <person name="de Daruvar A."/>
            <person name="Despons L."/>
            <person name="Fabre E."/>
            <person name="Fairhead C."/>
            <person name="Ferry-Dumazet H."/>
            <person name="Groppi A."/>
            <person name="Hantraye F."/>
            <person name="Hennequin C."/>
            <person name="Jauniaux N."/>
            <person name="Joyet P."/>
            <person name="Kachouri R."/>
            <person name="Kerrest A."/>
            <person name="Koszul R."/>
            <person name="Lemaire M."/>
            <person name="Lesur I."/>
            <person name="Ma L."/>
            <person name="Muller H."/>
            <person name="Nicaud J.M."/>
            <person name="Nikolski M."/>
            <person name="Oztas S."/>
            <person name="Ozier-Kalogeropoulos O."/>
            <person name="Pellenz S."/>
            <person name="Potier S."/>
            <person name="Richard G.F."/>
            <person name="Straub M.L."/>
            <person name="Suleau A."/>
            <person name="Swennene D."/>
            <person name="Tekaia F."/>
            <person name="Wesolowski-Louvel M."/>
            <person name="Westhof E."/>
            <person name="Wirth B."/>
            <person name="Zeniou-Meyer M."/>
            <person name="Zivanovic I."/>
            <person name="Bolotin-Fukuhara M."/>
            <person name="Thierry A."/>
            <person name="Bouchier C."/>
            <person name="Caudron B."/>
            <person name="Scarpelli C."/>
            <person name="Gaillardin C."/>
            <person name="Weissenbach J."/>
            <person name="Wincker P."/>
            <person name="Souciet J.L."/>
        </authorList>
    </citation>
    <scope>NUCLEOTIDE SEQUENCE [LARGE SCALE GENOMIC DNA]</scope>
    <source>
        <strain evidence="5">ATCC 36239 / CBS 767 / BCRC 21394 / JCM 1990 / NBRC 0083 / IGC 2968</strain>
    </source>
</reference>
<keyword evidence="1" id="KW-0343">GTPase activation</keyword>
<dbReference type="GO" id="GO:0005096">
    <property type="term" value="F:GTPase activator activity"/>
    <property type="evidence" value="ECO:0007669"/>
    <property type="project" value="UniProtKB-KW"/>
</dbReference>
<dbReference type="GeneID" id="2903547"/>
<dbReference type="PROSITE" id="PS50086">
    <property type="entry name" value="TBC_RABGAP"/>
    <property type="match status" value="1"/>
</dbReference>
<dbReference type="SMART" id="SM00164">
    <property type="entry name" value="TBC"/>
    <property type="match status" value="1"/>
</dbReference>
<dbReference type="InterPro" id="IPR000195">
    <property type="entry name" value="Rab-GAP-TBC_dom"/>
</dbReference>
<organism evidence="4 5">
    <name type="scientific">Debaryomyces hansenii (strain ATCC 36239 / CBS 767 / BCRC 21394 / JCM 1990 / NBRC 0083 / IGC 2968)</name>
    <name type="common">Yeast</name>
    <name type="synonym">Torulaspora hansenii</name>
    <dbReference type="NCBI Taxonomy" id="284592"/>
    <lineage>
        <taxon>Eukaryota</taxon>
        <taxon>Fungi</taxon>
        <taxon>Dikarya</taxon>
        <taxon>Ascomycota</taxon>
        <taxon>Saccharomycotina</taxon>
        <taxon>Pichiomycetes</taxon>
        <taxon>Debaryomycetaceae</taxon>
        <taxon>Debaryomyces</taxon>
    </lineage>
</organism>
<dbReference type="STRING" id="284592.Q6BLJ1"/>
<accession>Q6BLJ1</accession>
<dbReference type="eggNOG" id="KOG2595">
    <property type="taxonomic scope" value="Eukaryota"/>
</dbReference>
<dbReference type="Pfam" id="PF00566">
    <property type="entry name" value="RabGAP-TBC"/>
    <property type="match status" value="1"/>
</dbReference>